<evidence type="ECO:0000313" key="2">
    <source>
        <dbReference type="EMBL" id="KAK0155183.1"/>
    </source>
</evidence>
<accession>A0AA47NA06</accession>
<name>A0AA47NA06_MERPO</name>
<feature type="region of interest" description="Disordered" evidence="1">
    <location>
        <begin position="100"/>
        <end position="120"/>
    </location>
</feature>
<feature type="compositionally biased region" description="Basic and acidic residues" evidence="1">
    <location>
        <begin position="104"/>
        <end position="114"/>
    </location>
</feature>
<evidence type="ECO:0000313" key="3">
    <source>
        <dbReference type="Proteomes" id="UP001174136"/>
    </source>
</evidence>
<protein>
    <submittedName>
        <fullName evidence="2">Uncharacterized protein</fullName>
    </submittedName>
</protein>
<dbReference type="EMBL" id="JAOPHQ010000298">
    <property type="protein sequence ID" value="KAK0155183.1"/>
    <property type="molecule type" value="Genomic_DNA"/>
</dbReference>
<comment type="caution">
    <text evidence="2">The sequence shown here is derived from an EMBL/GenBank/DDBJ whole genome shotgun (WGS) entry which is preliminary data.</text>
</comment>
<reference evidence="2" key="1">
    <citation type="journal article" date="2023" name="Front. Mar. Sci.">
        <title>A new Merluccius polli reference genome to investigate the effects of global change in West African waters.</title>
        <authorList>
            <person name="Mateo J.L."/>
            <person name="Blanco-Fernandez C."/>
            <person name="Garcia-Vazquez E."/>
            <person name="Machado-Schiaffino G."/>
        </authorList>
    </citation>
    <scope>NUCLEOTIDE SEQUENCE</scope>
    <source>
        <strain evidence="2">C29</strain>
        <tissue evidence="2">Fin</tissue>
    </source>
</reference>
<keyword evidence="3" id="KW-1185">Reference proteome</keyword>
<dbReference type="Proteomes" id="UP001174136">
    <property type="component" value="Unassembled WGS sequence"/>
</dbReference>
<proteinExistence type="predicted"/>
<sequence>MTEMDTTEEEEKKARRHAEVNGRETVELEKPGVQRKIWLLNTVIKMELNQTIVCHCEKQESHQCLLKDLEFTTRAKEGNRQLKPKSFIIRKEYATLTFNKSTKNHKDASERKQEQPAGIHVSATGQPTVSCGFVGEIPLVVAAQSSHLLSPSKEEKLTICAMYVAIAHGGKLPWVHVATHFQSSWHRDKLNQILLVKHHHAETTMLSRGQMMTVTGHKCDSSLQSYCRLNYNEQRYWSNILASGSVQ</sequence>
<evidence type="ECO:0000256" key="1">
    <source>
        <dbReference type="SAM" id="MobiDB-lite"/>
    </source>
</evidence>
<organism evidence="2 3">
    <name type="scientific">Merluccius polli</name>
    <name type="common">Benguela hake</name>
    <name type="synonym">Merluccius cadenati</name>
    <dbReference type="NCBI Taxonomy" id="89951"/>
    <lineage>
        <taxon>Eukaryota</taxon>
        <taxon>Metazoa</taxon>
        <taxon>Chordata</taxon>
        <taxon>Craniata</taxon>
        <taxon>Vertebrata</taxon>
        <taxon>Euteleostomi</taxon>
        <taxon>Actinopterygii</taxon>
        <taxon>Neopterygii</taxon>
        <taxon>Teleostei</taxon>
        <taxon>Neoteleostei</taxon>
        <taxon>Acanthomorphata</taxon>
        <taxon>Zeiogadaria</taxon>
        <taxon>Gadariae</taxon>
        <taxon>Gadiformes</taxon>
        <taxon>Gadoidei</taxon>
        <taxon>Merlucciidae</taxon>
        <taxon>Merluccius</taxon>
    </lineage>
</organism>
<dbReference type="AlphaFoldDB" id="A0AA47NA06"/>
<gene>
    <name evidence="2" type="ORF">N1851_002507</name>
</gene>